<evidence type="ECO:0000313" key="5">
    <source>
        <dbReference type="Proteomes" id="UP000216339"/>
    </source>
</evidence>
<dbReference type="InterPro" id="IPR000873">
    <property type="entry name" value="AMP-dep_synth/lig_dom"/>
</dbReference>
<dbReference type="PANTHER" id="PTHR43272">
    <property type="entry name" value="LONG-CHAIN-FATTY-ACID--COA LIGASE"/>
    <property type="match status" value="1"/>
</dbReference>
<dbReference type="GO" id="GO:0016020">
    <property type="term" value="C:membrane"/>
    <property type="evidence" value="ECO:0007669"/>
    <property type="project" value="TreeGrafter"/>
</dbReference>
<dbReference type="PANTHER" id="PTHR43272:SF33">
    <property type="entry name" value="AMP-BINDING DOMAIN-CONTAINING PROTEIN-RELATED"/>
    <property type="match status" value="1"/>
</dbReference>
<dbReference type="InterPro" id="IPR042099">
    <property type="entry name" value="ANL_N_sf"/>
</dbReference>
<dbReference type="CDD" id="cd05907">
    <property type="entry name" value="VL_LC_FACS_like"/>
    <property type="match status" value="1"/>
</dbReference>
<reference evidence="4 5" key="1">
    <citation type="submission" date="2016-11" db="EMBL/GenBank/DDBJ databases">
        <title>Study of marine rhodopsin-containing bacteria.</title>
        <authorList>
            <person name="Yoshizawa S."/>
            <person name="Kumagai Y."/>
            <person name="Kogure K."/>
        </authorList>
    </citation>
    <scope>NUCLEOTIDE SEQUENCE [LARGE SCALE GENOMIC DNA]</scope>
    <source>
        <strain evidence="4 5">SAORIC-28</strain>
    </source>
</reference>
<name>A0A271J476_9BACT</name>
<dbReference type="InterPro" id="IPR020845">
    <property type="entry name" value="AMP-binding_CS"/>
</dbReference>
<dbReference type="GO" id="GO:0004467">
    <property type="term" value="F:long-chain fatty acid-CoA ligase activity"/>
    <property type="evidence" value="ECO:0007669"/>
    <property type="project" value="TreeGrafter"/>
</dbReference>
<keyword evidence="1" id="KW-0547">Nucleotide-binding</keyword>
<dbReference type="EMBL" id="MQWD01000001">
    <property type="protein sequence ID" value="PAP77755.1"/>
    <property type="molecule type" value="Genomic_DNA"/>
</dbReference>
<evidence type="ECO:0000313" key="4">
    <source>
        <dbReference type="EMBL" id="PAP77755.1"/>
    </source>
</evidence>
<dbReference type="RefSeq" id="WP_095511420.1">
    <property type="nucleotide sequence ID" value="NZ_MQWD01000001.1"/>
</dbReference>
<dbReference type="Gene3D" id="3.40.50.12780">
    <property type="entry name" value="N-terminal domain of ligase-like"/>
    <property type="match status" value="1"/>
</dbReference>
<comment type="caution">
    <text evidence="4">The sequence shown here is derived from an EMBL/GenBank/DDBJ whole genome shotgun (WGS) entry which is preliminary data.</text>
</comment>
<keyword evidence="2" id="KW-0067">ATP-binding</keyword>
<keyword evidence="5" id="KW-1185">Reference proteome</keyword>
<gene>
    <name evidence="4" type="ORF">BSZ37_15530</name>
</gene>
<dbReference type="GO" id="GO:0005524">
    <property type="term" value="F:ATP binding"/>
    <property type="evidence" value="ECO:0007669"/>
    <property type="project" value="UniProtKB-KW"/>
</dbReference>
<dbReference type="OrthoDB" id="9778383at2"/>
<proteinExistence type="predicted"/>
<evidence type="ECO:0000256" key="2">
    <source>
        <dbReference type="ARBA" id="ARBA00022840"/>
    </source>
</evidence>
<dbReference type="Pfam" id="PF23562">
    <property type="entry name" value="AMP-binding_C_3"/>
    <property type="match status" value="1"/>
</dbReference>
<dbReference type="SUPFAM" id="SSF56801">
    <property type="entry name" value="Acetyl-CoA synthetase-like"/>
    <property type="match status" value="1"/>
</dbReference>
<organism evidence="4 5">
    <name type="scientific">Rubrivirga marina</name>
    <dbReference type="NCBI Taxonomy" id="1196024"/>
    <lineage>
        <taxon>Bacteria</taxon>
        <taxon>Pseudomonadati</taxon>
        <taxon>Rhodothermota</taxon>
        <taxon>Rhodothermia</taxon>
        <taxon>Rhodothermales</taxon>
        <taxon>Rubricoccaceae</taxon>
        <taxon>Rubrivirga</taxon>
    </lineage>
</organism>
<dbReference type="PROSITE" id="PS00455">
    <property type="entry name" value="AMP_BINDING"/>
    <property type="match status" value="1"/>
</dbReference>
<evidence type="ECO:0000259" key="3">
    <source>
        <dbReference type="Pfam" id="PF00501"/>
    </source>
</evidence>
<dbReference type="Proteomes" id="UP000216339">
    <property type="component" value="Unassembled WGS sequence"/>
</dbReference>
<dbReference type="Pfam" id="PF00501">
    <property type="entry name" value="AMP-binding"/>
    <property type="match status" value="1"/>
</dbReference>
<evidence type="ECO:0000256" key="1">
    <source>
        <dbReference type="ARBA" id="ARBA00022741"/>
    </source>
</evidence>
<sequence length="627" mass="67852">MALQIHTAPSDTDGRVVLGKTLPELLDEAVERYPNPSGFNQPAGEGWQTLSNGAFRDAADEVALGLLASGLERGDHVAFFMDSDLYFAMADFGTLIAGIVNVPLYTTYAPENLVYVTTHGEAKAMFVTNEEMLANFAGWADQVPDVKLVILAEGTGSGASLPEGVRLMTLDDLRAEGKRVRTATPNRPDELRDMIEPGDLATLIYTSGTTGQPKGVMLTHENISSNSYAAFTGLATLGHQEEVALTFLPMTHIYARMLSFANVAWGHSIYYSDPDQLVGHLPSVRPTMMATVPRVLEKVFDKVLLGVSEAEGLKAKIAGWAFDRAQHYDLQKEPAGLDALQHGLADKLVYSKLRERLGFTRVKALSVGGAALRQDLANAFNAFGIPTYQGYGLTETSPVITTNGPGFNKAGTVGPPIAGVEVAIAEDGEILTRGPHVMQGYYKAQDKTDEVIDDDGWFHTGDIGEFTPDGFLKITDRKKALFKLSTGKYVIPQPIENALTESPLIEQAVVVGNSQKFCTALIFPNMEALPVWARQHGVTASGEALLKDPTVQAEFERLVSEANAGMDHWSQVQRFRLVPELMTVENELLTPTMKVKRGAVNKQYEGSIDDMYKASVSSGHGGASVVA</sequence>
<dbReference type="AlphaFoldDB" id="A0A271J476"/>
<feature type="domain" description="AMP-dependent synthetase/ligase" evidence="3">
    <location>
        <begin position="27"/>
        <end position="442"/>
    </location>
</feature>
<accession>A0A271J476</accession>
<protein>
    <recommendedName>
        <fullName evidence="3">AMP-dependent synthetase/ligase domain-containing protein</fullName>
    </recommendedName>
</protein>